<name>H1LH42_9LACO</name>
<gene>
    <name evidence="1" type="ORF">HMPREF9104_01932</name>
</gene>
<dbReference type="EMBL" id="AGRJ01000168">
    <property type="protein sequence ID" value="EHO50583.1"/>
    <property type="molecule type" value="Genomic_DNA"/>
</dbReference>
<dbReference type="Proteomes" id="UP000005025">
    <property type="component" value="Unassembled WGS sequence"/>
</dbReference>
<sequence length="41" mass="4837">MRSKAVRKRSLSYSVQKSWFWIFERSSLGAAFCFAEHHSTI</sequence>
<evidence type="ECO:0000313" key="1">
    <source>
        <dbReference type="EMBL" id="EHO50583.1"/>
    </source>
</evidence>
<comment type="caution">
    <text evidence="1">The sequence shown here is derived from an EMBL/GenBank/DDBJ whole genome shotgun (WGS) entry which is preliminary data.</text>
</comment>
<dbReference type="STRING" id="797516.HMPREF9104_01932"/>
<proteinExistence type="predicted"/>
<reference evidence="1 2" key="1">
    <citation type="submission" date="2011-09" db="EMBL/GenBank/DDBJ databases">
        <authorList>
            <person name="Weinstock G."/>
            <person name="Sodergren E."/>
            <person name="Clifton S."/>
            <person name="Fulton L."/>
            <person name="Fulton B."/>
            <person name="Courtney L."/>
            <person name="Fronick C."/>
            <person name="Harrison M."/>
            <person name="Strong C."/>
            <person name="Farmer C."/>
            <person name="Delahaunty K."/>
            <person name="Markovic C."/>
            <person name="Hall O."/>
            <person name="Minx P."/>
            <person name="Tomlinson C."/>
            <person name="Mitreva M."/>
            <person name="Hou S."/>
            <person name="Chen J."/>
            <person name="Wollam A."/>
            <person name="Pepin K.H."/>
            <person name="Johnson M."/>
            <person name="Bhonagiri V."/>
            <person name="Zhang X."/>
            <person name="Suruliraj S."/>
            <person name="Warren W."/>
            <person name="Chinwalla A."/>
            <person name="Mardis E.R."/>
            <person name="Wilson R.K."/>
        </authorList>
    </citation>
    <scope>NUCLEOTIDE SEQUENCE [LARGE SCALE GENOMIC DNA]</scope>
    <source>
        <strain evidence="1 2">F0435</strain>
    </source>
</reference>
<protein>
    <submittedName>
        <fullName evidence="1">Uncharacterized protein</fullName>
    </submittedName>
</protein>
<evidence type="ECO:0000313" key="2">
    <source>
        <dbReference type="Proteomes" id="UP000005025"/>
    </source>
</evidence>
<dbReference type="AlphaFoldDB" id="H1LH42"/>
<accession>H1LH42</accession>
<dbReference type="HOGENOM" id="CLU_214082_0_0_9"/>
<organism evidence="1 2">
    <name type="scientific">Lentilactobacillus kisonensis F0435</name>
    <dbReference type="NCBI Taxonomy" id="797516"/>
    <lineage>
        <taxon>Bacteria</taxon>
        <taxon>Bacillati</taxon>
        <taxon>Bacillota</taxon>
        <taxon>Bacilli</taxon>
        <taxon>Lactobacillales</taxon>
        <taxon>Lactobacillaceae</taxon>
        <taxon>Lentilactobacillus</taxon>
    </lineage>
</organism>